<reference evidence="3" key="1">
    <citation type="journal article" date="2020" name="bioRxiv">
        <title>Historical genomics reveals the evolutionary mechanisms behind multiple outbreaks of the host-specific coffee wilt pathogen Fusarium xylarioides.</title>
        <authorList>
            <person name="Peck D."/>
            <person name="Nowell R.W."/>
            <person name="Flood J."/>
            <person name="Ryan M.J."/>
            <person name="Barraclough T.G."/>
        </authorList>
    </citation>
    <scope>NUCLEOTIDE SEQUENCE</scope>
    <source>
        <strain evidence="3">IMI 127659i</strain>
    </source>
</reference>
<feature type="compositionally biased region" description="Low complexity" evidence="1">
    <location>
        <begin position="352"/>
        <end position="363"/>
    </location>
</feature>
<evidence type="ECO:0000256" key="2">
    <source>
        <dbReference type="SAM" id="SignalP"/>
    </source>
</evidence>
<name>A0A9P7HHL0_9HYPO</name>
<feature type="chain" id="PRO_5040297754" evidence="2">
    <location>
        <begin position="24"/>
        <end position="585"/>
    </location>
</feature>
<accession>A0A9P7HHL0</accession>
<dbReference type="OrthoDB" id="5095623at2759"/>
<evidence type="ECO:0000313" key="3">
    <source>
        <dbReference type="EMBL" id="KAG5759770.1"/>
    </source>
</evidence>
<sequence length="585" mass="60820">MIRLYILLCLLPCLFLTTPFTHAALLPRLKASFRLPSVVFSEPVARSFKVVPFKELPWESHHGHGLHHTLGLVRRLVEDQGDMVEVTEEALQELLDQINKLHEQVSSMMPSGATDEQPTPGTGASSGGQSGQSDQLPAGSSDESTGSDQSEEPAPSDKAVVPRPGVASGPSEAPVVSDPSLRSPLPSQADAATVVEPQAPGAPAQLDASQIDTDGQAKTELVQPATNPTQAAKGESTDPSSEPEAEKLPGNSAAVALPEAATASGKGVVVESGGRPKNAVAQPTGKVQASTGTQLSTAQDVKPTEQGKAKDPSISSAKQVTRATSTAPGGAFVENPDDVVQTVTTNVSFGGQTSTSATKQTQKPAGAKDDECVDEVSDLPLIRRKPNCTPGSRVESASEPAQDTTITVVLIPTPEAEPSKASATESGTQITEDSPATAKTEGAAPALETEATSTPDINAPDSQQLEAPALLSNPSAVSRPEPTALTLRTLVFTSVLTRSSTILATTVRTEFVNANQPTASLKAPGHVFKEDEDADTNAAFNKDGKLALEESVNGESTPGTIIHNQAELENSTNHLIETLKELLSR</sequence>
<gene>
    <name evidence="3" type="ORF">H9Q72_012113</name>
</gene>
<reference evidence="3" key="2">
    <citation type="submission" date="2020-10" db="EMBL/GenBank/DDBJ databases">
        <authorList>
            <person name="Peck L.D."/>
            <person name="Nowell R.W."/>
            <person name="Flood J."/>
            <person name="Ryan M.J."/>
            <person name="Barraclough T.G."/>
        </authorList>
    </citation>
    <scope>NUCLEOTIDE SEQUENCE</scope>
    <source>
        <strain evidence="3">IMI 127659i</strain>
    </source>
</reference>
<dbReference type="Proteomes" id="UP000750502">
    <property type="component" value="Unassembled WGS sequence"/>
</dbReference>
<keyword evidence="2" id="KW-0732">Signal</keyword>
<evidence type="ECO:0000256" key="1">
    <source>
        <dbReference type="SAM" id="MobiDB-lite"/>
    </source>
</evidence>
<feature type="signal peptide" evidence="2">
    <location>
        <begin position="1"/>
        <end position="23"/>
    </location>
</feature>
<organism evidence="3 4">
    <name type="scientific">Fusarium xylarioides</name>
    <dbReference type="NCBI Taxonomy" id="221167"/>
    <lineage>
        <taxon>Eukaryota</taxon>
        <taxon>Fungi</taxon>
        <taxon>Dikarya</taxon>
        <taxon>Ascomycota</taxon>
        <taxon>Pezizomycotina</taxon>
        <taxon>Sordariomycetes</taxon>
        <taxon>Hypocreomycetidae</taxon>
        <taxon>Hypocreales</taxon>
        <taxon>Nectriaceae</taxon>
        <taxon>Fusarium</taxon>
        <taxon>Fusarium fujikuroi species complex</taxon>
    </lineage>
</organism>
<feature type="compositionally biased region" description="Polar residues" evidence="1">
    <location>
        <begin position="313"/>
        <end position="327"/>
    </location>
</feature>
<dbReference type="AlphaFoldDB" id="A0A9P7HHL0"/>
<proteinExistence type="predicted"/>
<feature type="compositionally biased region" description="Polar residues" evidence="1">
    <location>
        <begin position="421"/>
        <end position="434"/>
    </location>
</feature>
<feature type="compositionally biased region" description="Polar residues" evidence="1">
    <location>
        <begin position="450"/>
        <end position="461"/>
    </location>
</feature>
<keyword evidence="4" id="KW-1185">Reference proteome</keyword>
<feature type="region of interest" description="Disordered" evidence="1">
    <location>
        <begin position="106"/>
        <end position="461"/>
    </location>
</feature>
<feature type="compositionally biased region" description="Basic and acidic residues" evidence="1">
    <location>
        <begin position="302"/>
        <end position="311"/>
    </location>
</feature>
<evidence type="ECO:0000313" key="4">
    <source>
        <dbReference type="Proteomes" id="UP000750502"/>
    </source>
</evidence>
<dbReference type="EMBL" id="JADFTT010000616">
    <property type="protein sequence ID" value="KAG5759770.1"/>
    <property type="molecule type" value="Genomic_DNA"/>
</dbReference>
<feature type="compositionally biased region" description="Polar residues" evidence="1">
    <location>
        <begin position="341"/>
        <end position="351"/>
    </location>
</feature>
<protein>
    <submittedName>
        <fullName evidence="3">Uncharacterized protein</fullName>
    </submittedName>
</protein>
<comment type="caution">
    <text evidence="3">The sequence shown here is derived from an EMBL/GenBank/DDBJ whole genome shotgun (WGS) entry which is preliminary data.</text>
</comment>
<feature type="compositionally biased region" description="Polar residues" evidence="1">
    <location>
        <begin position="285"/>
        <end position="299"/>
    </location>
</feature>